<accession>A0A266Q8A1</accession>
<comment type="subcellular location">
    <subcellularLocation>
        <location evidence="1 14">Cell outer membrane</location>
        <topology evidence="1 14">Multi-pass membrane protein</topology>
    </subcellularLocation>
</comment>
<evidence type="ECO:0000256" key="2">
    <source>
        <dbReference type="ARBA" id="ARBA00009810"/>
    </source>
</evidence>
<comment type="similarity">
    <text evidence="2 14 16">Belongs to the TonB-dependent receptor family.</text>
</comment>
<evidence type="ECO:0000256" key="16">
    <source>
        <dbReference type="RuleBase" id="RU003357"/>
    </source>
</evidence>
<dbReference type="SUPFAM" id="SSF56935">
    <property type="entry name" value="Porins"/>
    <property type="match status" value="1"/>
</dbReference>
<evidence type="ECO:0008006" key="22">
    <source>
        <dbReference type="Google" id="ProtNLM"/>
    </source>
</evidence>
<feature type="domain" description="TonB-dependent receptor plug" evidence="19">
    <location>
        <begin position="50"/>
        <end position="159"/>
    </location>
</feature>
<dbReference type="GO" id="GO:0015343">
    <property type="term" value="F:siderophore-iron transmembrane transporter activity"/>
    <property type="evidence" value="ECO:0007669"/>
    <property type="project" value="InterPro"/>
</dbReference>
<dbReference type="InterPro" id="IPR000531">
    <property type="entry name" value="Beta-barrel_TonB"/>
</dbReference>
<dbReference type="InterPro" id="IPR010105">
    <property type="entry name" value="TonB_sidphr_rcpt"/>
</dbReference>
<dbReference type="InterPro" id="IPR039426">
    <property type="entry name" value="TonB-dep_rcpt-like"/>
</dbReference>
<evidence type="ECO:0000256" key="11">
    <source>
        <dbReference type="ARBA" id="ARBA00023136"/>
    </source>
</evidence>
<dbReference type="Pfam" id="PF07715">
    <property type="entry name" value="Plug"/>
    <property type="match status" value="1"/>
</dbReference>
<name>A0A266Q8A1_9GAMM</name>
<dbReference type="CDD" id="cd01347">
    <property type="entry name" value="ligand_gated_channel"/>
    <property type="match status" value="1"/>
</dbReference>
<evidence type="ECO:0000313" key="21">
    <source>
        <dbReference type="Proteomes" id="UP000216101"/>
    </source>
</evidence>
<evidence type="ECO:0000259" key="19">
    <source>
        <dbReference type="Pfam" id="PF07715"/>
    </source>
</evidence>
<keyword evidence="10 16" id="KW-0798">TonB box</keyword>
<evidence type="ECO:0000256" key="15">
    <source>
        <dbReference type="PROSITE-ProRule" id="PRU10144"/>
    </source>
</evidence>
<dbReference type="InterPro" id="IPR037066">
    <property type="entry name" value="Plug_dom_sf"/>
</dbReference>
<evidence type="ECO:0000256" key="14">
    <source>
        <dbReference type="PROSITE-ProRule" id="PRU01360"/>
    </source>
</evidence>
<reference evidence="21" key="1">
    <citation type="submission" date="2017-05" db="EMBL/GenBank/DDBJ databases">
        <authorList>
            <person name="Barney B.M."/>
        </authorList>
    </citation>
    <scope>NUCLEOTIDE SEQUENCE [LARGE SCALE GENOMIC DNA]</scope>
    <source>
        <strain evidence="21">PSBB022</strain>
    </source>
</reference>
<evidence type="ECO:0000256" key="12">
    <source>
        <dbReference type="ARBA" id="ARBA00023170"/>
    </source>
</evidence>
<evidence type="ECO:0000256" key="1">
    <source>
        <dbReference type="ARBA" id="ARBA00004571"/>
    </source>
</evidence>
<keyword evidence="7 17" id="KW-0732">Signal</keyword>
<dbReference type="AlphaFoldDB" id="A0A266Q8A1"/>
<dbReference type="InterPro" id="IPR012910">
    <property type="entry name" value="Plug_dom"/>
</dbReference>
<feature type="domain" description="TonB-dependent receptor-like beta-barrel" evidence="18">
    <location>
        <begin position="259"/>
        <end position="676"/>
    </location>
</feature>
<evidence type="ECO:0000256" key="8">
    <source>
        <dbReference type="ARBA" id="ARBA00023004"/>
    </source>
</evidence>
<keyword evidence="11 14" id="KW-0472">Membrane</keyword>
<dbReference type="PANTHER" id="PTHR30442:SF0">
    <property type="entry name" value="FE(3+) DICITRATE TRANSPORT PROTEIN FECA"/>
    <property type="match status" value="1"/>
</dbReference>
<keyword evidence="5" id="KW-0410">Iron transport</keyword>
<dbReference type="GO" id="GO:0009279">
    <property type="term" value="C:cell outer membrane"/>
    <property type="evidence" value="ECO:0007669"/>
    <property type="project" value="UniProtKB-SubCell"/>
</dbReference>
<keyword evidence="9" id="KW-0406">Ion transport</keyword>
<keyword evidence="8" id="KW-0408">Iron</keyword>
<dbReference type="PROSITE" id="PS52016">
    <property type="entry name" value="TONB_DEPENDENT_REC_3"/>
    <property type="match status" value="1"/>
</dbReference>
<keyword evidence="12" id="KW-0675">Receptor</keyword>
<evidence type="ECO:0000259" key="18">
    <source>
        <dbReference type="Pfam" id="PF00593"/>
    </source>
</evidence>
<dbReference type="RefSeq" id="WP_094983869.1">
    <property type="nucleotide sequence ID" value="NZ_NHNI01000001.1"/>
</dbReference>
<dbReference type="InterPro" id="IPR036942">
    <property type="entry name" value="Beta-barrel_TonB_sf"/>
</dbReference>
<keyword evidence="4 14" id="KW-1134">Transmembrane beta strand</keyword>
<dbReference type="GO" id="GO:0015891">
    <property type="term" value="P:siderophore transport"/>
    <property type="evidence" value="ECO:0007669"/>
    <property type="project" value="InterPro"/>
</dbReference>
<proteinExistence type="inferred from homology"/>
<feature type="chain" id="PRO_5012740748" description="TonB-dependent receptor" evidence="17">
    <location>
        <begin position="26"/>
        <end position="706"/>
    </location>
</feature>
<evidence type="ECO:0000313" key="20">
    <source>
        <dbReference type="EMBL" id="OZY86113.1"/>
    </source>
</evidence>
<dbReference type="NCBIfam" id="TIGR01783">
    <property type="entry name" value="TonB-siderophor"/>
    <property type="match status" value="1"/>
</dbReference>
<evidence type="ECO:0000256" key="3">
    <source>
        <dbReference type="ARBA" id="ARBA00022448"/>
    </source>
</evidence>
<dbReference type="Gene3D" id="2.170.130.10">
    <property type="entry name" value="TonB-dependent receptor, plug domain"/>
    <property type="match status" value="1"/>
</dbReference>
<dbReference type="EMBL" id="NHNI01000001">
    <property type="protein sequence ID" value="OZY86113.1"/>
    <property type="molecule type" value="Genomic_DNA"/>
</dbReference>
<keyword evidence="13 14" id="KW-0998">Cell outer membrane</keyword>
<organism evidence="20 21">
    <name type="scientific">Cellvibrio mixtus</name>
    <dbReference type="NCBI Taxonomy" id="39650"/>
    <lineage>
        <taxon>Bacteria</taxon>
        <taxon>Pseudomonadati</taxon>
        <taxon>Pseudomonadota</taxon>
        <taxon>Gammaproteobacteria</taxon>
        <taxon>Cellvibrionales</taxon>
        <taxon>Cellvibrionaceae</taxon>
        <taxon>Cellvibrio</taxon>
    </lineage>
</organism>
<dbReference type="InterPro" id="IPR010917">
    <property type="entry name" value="TonB_rcpt_CS"/>
</dbReference>
<evidence type="ECO:0000256" key="10">
    <source>
        <dbReference type="ARBA" id="ARBA00023077"/>
    </source>
</evidence>
<evidence type="ECO:0000256" key="13">
    <source>
        <dbReference type="ARBA" id="ARBA00023237"/>
    </source>
</evidence>
<dbReference type="Proteomes" id="UP000216101">
    <property type="component" value="Unassembled WGS sequence"/>
</dbReference>
<dbReference type="Gene3D" id="2.40.170.20">
    <property type="entry name" value="TonB-dependent receptor, beta-barrel domain"/>
    <property type="match status" value="1"/>
</dbReference>
<evidence type="ECO:0000256" key="6">
    <source>
        <dbReference type="ARBA" id="ARBA00022692"/>
    </source>
</evidence>
<evidence type="ECO:0000256" key="9">
    <source>
        <dbReference type="ARBA" id="ARBA00023065"/>
    </source>
</evidence>
<gene>
    <name evidence="20" type="ORF">CBP51_03530</name>
</gene>
<comment type="caution">
    <text evidence="20">The sequence shown here is derived from an EMBL/GenBank/DDBJ whole genome shotgun (WGS) entry which is preliminary data.</text>
</comment>
<feature type="short sequence motif" description="TonB C-terminal box" evidence="15">
    <location>
        <begin position="689"/>
        <end position="706"/>
    </location>
</feature>
<keyword evidence="3 14" id="KW-0813">Transport</keyword>
<evidence type="ECO:0000256" key="17">
    <source>
        <dbReference type="SAM" id="SignalP"/>
    </source>
</evidence>
<dbReference type="PROSITE" id="PS01156">
    <property type="entry name" value="TONB_DEPENDENT_REC_2"/>
    <property type="match status" value="1"/>
</dbReference>
<keyword evidence="21" id="KW-1185">Reference proteome</keyword>
<evidence type="ECO:0000256" key="4">
    <source>
        <dbReference type="ARBA" id="ARBA00022452"/>
    </source>
</evidence>
<feature type="signal peptide" evidence="17">
    <location>
        <begin position="1"/>
        <end position="25"/>
    </location>
</feature>
<protein>
    <recommendedName>
        <fullName evidence="22">TonB-dependent receptor</fullName>
    </recommendedName>
</protein>
<evidence type="ECO:0000256" key="5">
    <source>
        <dbReference type="ARBA" id="ARBA00022496"/>
    </source>
</evidence>
<keyword evidence="6 14" id="KW-0812">Transmembrane</keyword>
<dbReference type="Pfam" id="PF00593">
    <property type="entry name" value="TonB_dep_Rec_b-barrel"/>
    <property type="match status" value="1"/>
</dbReference>
<evidence type="ECO:0000256" key="7">
    <source>
        <dbReference type="ARBA" id="ARBA00022729"/>
    </source>
</evidence>
<dbReference type="GO" id="GO:0038023">
    <property type="term" value="F:signaling receptor activity"/>
    <property type="evidence" value="ECO:0007669"/>
    <property type="project" value="InterPro"/>
</dbReference>
<sequence>MPRVFSLSPLAASIALVFAAPMTMAADTPNEPKLKAMPTIQIFAAPELLETTPGSAEVIDRKKLDQLQPLSTQDALRKSPGIHAVDTEGYGFYPRITIRGLGSDMSKGVLLVEDGSPIALGPYTDPATYYSPPIERMDSIEVLKGSGALRYGPSTIGGAINYITRNPEGFRVKATGGSLGYNSLLAEYGGNWDSTTASISALRKEGDGWRDMPFEVNDIVAKAGTAIGESQFIGIKLTQYKHVAQHTYLGLTQKEYEEDYKQNKAKNDEMQVERTGVDLNHELDLGDGASIKTLLYWNNAERDWWREGHSQPTTGANAGYSVLSGQSDGRLREFTVMGIDSRWSQPHQLFGLTNEFELGLRLHDEEMENQRVRGRAGQPANHRVDVTINSADYKNGVREDDTRTAQAIALFAQNRFHLSDSFTITPGVRVEKYEQKRDIRVWQSLAPSVAEVDNTEVVPGIGATWKLSDAATLFAGVHEGFAPPRVADAVSNNGDAVDLDAERSTNFELGARGSWGQGRYEVTFFRLDFDNQLVQASQSGGAGTQLGNAGETLNQGIELGGDWIIGGGFSLAGNYTFLDDAKLTSTRIIGGIDRNGNRLTYAPKHLLNLRLVYEAANWGGNLGASYVSEQYADLENTQAGSANGRTGLLPSYTVWDANAYINADDTVKYTLAVRNLGDEKYIASRAPEGIFPGIGRTLEIGVDIKF</sequence>
<dbReference type="PANTHER" id="PTHR30442">
    <property type="entry name" value="IRON III DICITRATE TRANSPORT PROTEIN FECA"/>
    <property type="match status" value="1"/>
</dbReference>